<feature type="transmembrane region" description="Helical" evidence="2">
    <location>
        <begin position="40"/>
        <end position="57"/>
    </location>
</feature>
<gene>
    <name evidence="3" type="ORF">An12g02940</name>
</gene>
<dbReference type="AlphaFoldDB" id="A0AAJ8BR44"/>
<accession>A0AAJ8BR44</accession>
<evidence type="ECO:0000256" key="1">
    <source>
        <dbReference type="SAM" id="MobiDB-lite"/>
    </source>
</evidence>
<keyword evidence="2" id="KW-0812">Transmembrane</keyword>
<dbReference type="KEGG" id="ang:An12g02940"/>
<keyword evidence="2" id="KW-0472">Membrane</keyword>
<keyword evidence="2" id="KW-1133">Transmembrane helix</keyword>
<organism evidence="3">
    <name type="scientific">Aspergillus niger</name>
    <dbReference type="NCBI Taxonomy" id="5061"/>
    <lineage>
        <taxon>Eukaryota</taxon>
        <taxon>Fungi</taxon>
        <taxon>Dikarya</taxon>
        <taxon>Ascomycota</taxon>
        <taxon>Pezizomycotina</taxon>
        <taxon>Eurotiomycetes</taxon>
        <taxon>Eurotiomycetidae</taxon>
        <taxon>Eurotiales</taxon>
        <taxon>Aspergillaceae</taxon>
        <taxon>Aspergillus</taxon>
        <taxon>Aspergillus subgen. Circumdati</taxon>
    </lineage>
</organism>
<reference evidence="3" key="2">
    <citation type="submission" date="2025-08" db="UniProtKB">
        <authorList>
            <consortium name="RefSeq"/>
        </authorList>
    </citation>
    <scope>IDENTIFICATION</scope>
</reference>
<feature type="transmembrane region" description="Helical" evidence="2">
    <location>
        <begin position="64"/>
        <end position="86"/>
    </location>
</feature>
<protein>
    <submittedName>
        <fullName evidence="3">Uncharacterized protein</fullName>
    </submittedName>
</protein>
<sequence length="345" mass="39514">MMRDPLGIPTITEKGWNETCPSETPEADQVTFQELNGPTYVEWLLLLGVASHIILYLPPSTMRLLWVLLAWLAFAVSADPFVNGYIRLERNGTNATAAGAAMPLSKRMTLPGPSLGIFYKDEMPKRTRELELKNSYRTAASTSAAIMHRLGRTRNTNQFSTGVEGLHGCTTMYIISRKAVYITHWWENVAFAADEIDEKGNPGWREGRTDEELLEISVLNLLRKGGKQHAKLDANIIEDEHIRAYLIRPSKAYRQLKDPSADDYTYQWNKIRTTVGELVPTLQDQSRWTDIPYVRVRNVRHLDEEDTVRGRNLFKFDQAHDIGGGQTQTWAMMWAEDELYHEDKW</sequence>
<dbReference type="VEuPathDB" id="FungiDB:An12g02940"/>
<name>A0AAJ8BR44_ASPNG</name>
<feature type="region of interest" description="Disordered" evidence="1">
    <location>
        <begin position="1"/>
        <end position="24"/>
    </location>
</feature>
<proteinExistence type="predicted"/>
<dbReference type="RefSeq" id="XP_059601832.1">
    <property type="nucleotide sequence ID" value="XM_059750768.1"/>
</dbReference>
<dbReference type="GeneID" id="84592510"/>
<evidence type="ECO:0000256" key="2">
    <source>
        <dbReference type="SAM" id="Phobius"/>
    </source>
</evidence>
<reference evidence="3" key="1">
    <citation type="submission" date="2025-02" db="EMBL/GenBank/DDBJ databases">
        <authorList>
            <consortium name="NCBI Genome Project"/>
        </authorList>
    </citation>
    <scope>NUCLEOTIDE SEQUENCE</scope>
</reference>
<evidence type="ECO:0000313" key="3">
    <source>
        <dbReference type="RefSeq" id="XP_059601832.1"/>
    </source>
</evidence>